<proteinExistence type="predicted"/>
<sequence length="586" mass="62928">MKSADRLTRRAGLGGSVTGPEVRYPLVIIVCFTVGPAWEDRSRGPRSDIPWSSSSVLLSGRTGRIGHGARGPISPGHHRLFYCRAGLGGSVTGPEVRYPLVIIVCFTVGPDWEDRSRGPRSDIPWSSSSVLLSGRTGRIGHGARGPISPGHHRLFYCRAGLGGSVTGPEVRYPLVIIVCFTVGPDWEDRSRGPRSDIPWSSSSVLLSGRTGRIGHGARGPISPGHHRLFYCRAGLGGSVTGPEVRYPLVIIVCFTVGPDWEDRSRGPRSDIPWSSSSVLLSGRTGRIGHGARGPISPGHHRLFYCRAGLGGSVTGPEVRYPLVIIVCFTVGPDWEDRSRGPRSDIPWSSSSVLLSGRTGRIGHGARGPISPGHHRLFYCRAGLGGSVTGPEVRYPLVIIVCFTVGPDWEDRSRGPRSDIPWSSSSVLLSGRTGRIGHGARGPISPGHHRLFYCRAGLGGSVTGPEVRYPLVIIVCFTVGPDWEDRSRGPRSDIPWSSSSVLLSGRTGRIGHGARGPISPGHHRLFYCRAGLGGSVTGPEVRYPLVIIVCFTVGPDWEDRSRGPRSDIPWSSSSVLLSGRTMGWGRG</sequence>
<keyword evidence="2" id="KW-1185">Reference proteome</keyword>
<dbReference type="AlphaFoldDB" id="A0A3S1I2S0"/>
<comment type="caution">
    <text evidence="1">The sequence shown here is derived from an EMBL/GenBank/DDBJ whole genome shotgun (WGS) entry which is preliminary data.</text>
</comment>
<evidence type="ECO:0000313" key="1">
    <source>
        <dbReference type="EMBL" id="RUS91115.1"/>
    </source>
</evidence>
<evidence type="ECO:0000313" key="2">
    <source>
        <dbReference type="Proteomes" id="UP000271974"/>
    </source>
</evidence>
<protein>
    <submittedName>
        <fullName evidence="1">Uncharacterized protein</fullName>
    </submittedName>
</protein>
<reference evidence="1 2" key="1">
    <citation type="submission" date="2019-01" db="EMBL/GenBank/DDBJ databases">
        <title>A draft genome assembly of the solar-powered sea slug Elysia chlorotica.</title>
        <authorList>
            <person name="Cai H."/>
            <person name="Li Q."/>
            <person name="Fang X."/>
            <person name="Li J."/>
            <person name="Curtis N.E."/>
            <person name="Altenburger A."/>
            <person name="Shibata T."/>
            <person name="Feng M."/>
            <person name="Maeda T."/>
            <person name="Schwartz J.A."/>
            <person name="Shigenobu S."/>
            <person name="Lundholm N."/>
            <person name="Nishiyama T."/>
            <person name="Yang H."/>
            <person name="Hasebe M."/>
            <person name="Li S."/>
            <person name="Pierce S.K."/>
            <person name="Wang J."/>
        </authorList>
    </citation>
    <scope>NUCLEOTIDE SEQUENCE [LARGE SCALE GENOMIC DNA]</scope>
    <source>
        <strain evidence="1">EC2010</strain>
        <tissue evidence="1">Whole organism of an adult</tissue>
    </source>
</reference>
<name>A0A3S1I2S0_ELYCH</name>
<dbReference type="EMBL" id="RQTK01000018">
    <property type="protein sequence ID" value="RUS91115.1"/>
    <property type="molecule type" value="Genomic_DNA"/>
</dbReference>
<gene>
    <name evidence="1" type="ORF">EGW08_001140</name>
</gene>
<dbReference type="Proteomes" id="UP000271974">
    <property type="component" value="Unassembled WGS sequence"/>
</dbReference>
<organism evidence="1 2">
    <name type="scientific">Elysia chlorotica</name>
    <name type="common">Eastern emerald elysia</name>
    <name type="synonym">Sea slug</name>
    <dbReference type="NCBI Taxonomy" id="188477"/>
    <lineage>
        <taxon>Eukaryota</taxon>
        <taxon>Metazoa</taxon>
        <taxon>Spiralia</taxon>
        <taxon>Lophotrochozoa</taxon>
        <taxon>Mollusca</taxon>
        <taxon>Gastropoda</taxon>
        <taxon>Heterobranchia</taxon>
        <taxon>Euthyneura</taxon>
        <taxon>Panpulmonata</taxon>
        <taxon>Sacoglossa</taxon>
        <taxon>Placobranchoidea</taxon>
        <taxon>Plakobranchidae</taxon>
        <taxon>Elysia</taxon>
    </lineage>
</organism>
<accession>A0A3S1I2S0</accession>